<keyword evidence="5" id="KW-1185">Reference proteome</keyword>
<dbReference type="PANTHER" id="PTHR37813">
    <property type="entry name" value="FELS-2 PROPHAGE PROTEIN"/>
    <property type="match status" value="1"/>
</dbReference>
<dbReference type="NCBIfam" id="TIGR02675">
    <property type="entry name" value="tape_meas_nterm"/>
    <property type="match status" value="1"/>
</dbReference>
<protein>
    <recommendedName>
        <fullName evidence="2">Tape measure protein N-terminal domain-containing protein</fullName>
    </recommendedName>
</protein>
<keyword evidence="1" id="KW-0812">Transmembrane</keyword>
<keyword evidence="1" id="KW-0472">Membrane</keyword>
<dbReference type="Proteomes" id="UP000195139">
    <property type="component" value="Unassembled WGS sequence"/>
</dbReference>
<comment type="caution">
    <text evidence="4">The sequence shown here is derived from an EMBL/GenBank/DDBJ whole genome shotgun (WGS) entry which is preliminary data.</text>
</comment>
<dbReference type="STRING" id="1834181.A5880_000310"/>
<dbReference type="InterPro" id="IPR013491">
    <property type="entry name" value="Tape_meas_N"/>
</dbReference>
<organism evidence="4">
    <name type="scientific">Candidatus Enterococcus mansonii</name>
    <dbReference type="NCBI Taxonomy" id="1834181"/>
    <lineage>
        <taxon>Bacteria</taxon>
        <taxon>Bacillati</taxon>
        <taxon>Bacillota</taxon>
        <taxon>Bacilli</taxon>
        <taxon>Lactobacillales</taxon>
        <taxon>Enterococcaceae</taxon>
        <taxon>Enterococcus</taxon>
    </lineage>
</organism>
<dbReference type="EMBL" id="NGLE01000001">
    <property type="protein sequence ID" value="OTO09631.1"/>
    <property type="molecule type" value="Genomic_DNA"/>
</dbReference>
<evidence type="ECO:0000313" key="5">
    <source>
        <dbReference type="Proteomes" id="UP000195139"/>
    </source>
</evidence>
<keyword evidence="1" id="KW-1133">Transmembrane helix</keyword>
<evidence type="ECO:0000256" key="1">
    <source>
        <dbReference type="SAM" id="Phobius"/>
    </source>
</evidence>
<evidence type="ECO:0000313" key="4">
    <source>
        <dbReference type="EMBL" id="OTO09631.1"/>
    </source>
</evidence>
<reference evidence="3 5" key="2">
    <citation type="submission" date="2018-07" db="EMBL/GenBank/DDBJ databases">
        <title>The Genome Sequence of Enterococcus sp. DIV0659b.</title>
        <authorList>
            <consortium name="The Broad Institute Genomics Platform"/>
            <consortium name="The Broad Institute Genomic Center for Infectious Diseases"/>
            <person name="Earl A."/>
            <person name="Manson A."/>
            <person name="Schwartman J."/>
            <person name="Gilmore M."/>
            <person name="Abouelleil A."/>
            <person name="Cao P."/>
            <person name="Chapman S."/>
            <person name="Cusick C."/>
            <person name="Shea T."/>
            <person name="Young S."/>
            <person name="Neafsey D."/>
            <person name="Nusbaum C."/>
            <person name="Birren B."/>
        </authorList>
    </citation>
    <scope>NUCLEOTIDE SEQUENCE [LARGE SCALE GENOMIC DNA]</scope>
    <source>
        <strain evidence="3 5">4G2_DIV0659</strain>
    </source>
</reference>
<dbReference type="Gene3D" id="1.20.120.20">
    <property type="entry name" value="Apolipoprotein"/>
    <property type="match status" value="1"/>
</dbReference>
<reference evidence="4" key="1">
    <citation type="submission" date="2017-05" db="EMBL/GenBank/DDBJ databases">
        <title>The Genome Sequence of Enterococcus sp. 4G2_DIV0659.</title>
        <authorList>
            <consortium name="The Broad Institute Genomics Platform"/>
            <consortium name="The Broad Institute Genomic Center for Infectious Diseases"/>
            <person name="Earl A."/>
            <person name="Manson A."/>
            <person name="Schwartman J."/>
            <person name="Gilmore M."/>
            <person name="Abouelleil A."/>
            <person name="Cao P."/>
            <person name="Chapman S."/>
            <person name="Cusick C."/>
            <person name="Shea T."/>
            <person name="Young S."/>
            <person name="Neafsey D."/>
            <person name="Nusbaum C."/>
            <person name="Birren B."/>
        </authorList>
    </citation>
    <scope>NUCLEOTIDE SEQUENCE [LARGE SCALE GENOMIC DNA]</scope>
    <source>
        <strain evidence="4">4G2_DIV0659</strain>
    </source>
</reference>
<dbReference type="PANTHER" id="PTHR37813:SF1">
    <property type="entry name" value="FELS-2 PROPHAGE PROTEIN"/>
    <property type="match status" value="1"/>
</dbReference>
<dbReference type="Pfam" id="PF20155">
    <property type="entry name" value="TMP_3"/>
    <property type="match status" value="1"/>
</dbReference>
<dbReference type="AlphaFoldDB" id="A0A242CHE6"/>
<feature type="domain" description="Tape measure protein N-terminal" evidence="2">
    <location>
        <begin position="86"/>
        <end position="260"/>
    </location>
</feature>
<proteinExistence type="predicted"/>
<sequence length="755" mass="79704">MADYTLSAKITGDSSGFKGAISEAKSSIESLQSKIADAGSKMQSIGKSISGVGSTLTSKITKPAMVATSALAGITLVKGFDRLTGIDDARAKLMGLGHDAGTVDKIMESATASVKGTAFGMAEAATTAAGATAAGVKQGEELTRYLSLTADAAAIAGTSMSEMGSIVNKVTTSGRAMTENLEQLSDRGLPIYQWLGEAAGVAASDIKDMASSGEISSEMFMNAIEKNIGGAAQIMGQNSFKSTIANIGASIGRIGANFLDAGGKGGGFFSTLKPMLADFNTKLGSVEAIAGDLGVKFGESFQKVITTVKDLKAKFDSLSPTMQNLILKSAGMGAAFAIGIGPALKIIGPLVTGFGSLIKVIGLLASPVGLITAAIIALVAGFAYLMATNEEFRTKMLELWEQIKTSMAEVWPSIQEIITTVFQVVADMWNTVLKPVFDMMLDLIVNTVIPFIVDAFQNVFLPAIQTSWDMVKTMWESVLKPVWQAILPVVQWLVDGVKVALPIISDVFSTIVGAIKQVWESLLKPVFAAIKFMIETVLVPAFTVHFNTIKEVVNVAFSAIGDLWNGSLKPIFTGIIDFIVGVFTGNWSKAWEGLVSIAGGIFNGLVTVVKTPINLVIGIINGFIGGLNNLKVPDWVPGIGGQGVNIGEIPYLQSGTTSFKGGFARMNEGGRGELAMLPSGTQVIPHDVSMKYAKESAKRNSVTNNRIDSGSVIYDYRGMNEGATFIVREEADIDKIAVALQTRQDKAQARKGFRR</sequence>
<dbReference type="OrthoDB" id="2137849at2"/>
<evidence type="ECO:0000259" key="2">
    <source>
        <dbReference type="Pfam" id="PF20155"/>
    </source>
</evidence>
<dbReference type="RefSeq" id="WP_086329269.1">
    <property type="nucleotide sequence ID" value="NZ_NGLE02000001.1"/>
</dbReference>
<evidence type="ECO:0000313" key="3">
    <source>
        <dbReference type="EMBL" id="MEI5994821.1"/>
    </source>
</evidence>
<gene>
    <name evidence="4" type="ORF">A5880_000310</name>
    <name evidence="3" type="ORF">A5880_002407</name>
</gene>
<feature type="transmembrane region" description="Helical" evidence="1">
    <location>
        <begin position="325"/>
        <end position="348"/>
    </location>
</feature>
<feature type="transmembrane region" description="Helical" evidence="1">
    <location>
        <begin position="360"/>
        <end position="387"/>
    </location>
</feature>
<name>A0A242CHE6_9ENTE</name>
<dbReference type="EMBL" id="NGLE02000001">
    <property type="protein sequence ID" value="MEI5994821.1"/>
    <property type="molecule type" value="Genomic_DNA"/>
</dbReference>
<accession>A0A242CHE6</accession>